<evidence type="ECO:0000256" key="3">
    <source>
        <dbReference type="ARBA" id="ARBA00022723"/>
    </source>
</evidence>
<feature type="transmembrane region" description="Helical" evidence="7">
    <location>
        <begin position="45"/>
        <end position="63"/>
    </location>
</feature>
<evidence type="ECO:0000313" key="10">
    <source>
        <dbReference type="Proteomes" id="UP000001745"/>
    </source>
</evidence>
<keyword evidence="10" id="KW-1185">Reference proteome</keyword>
<feature type="chain" id="PRO_5002874910" evidence="8">
    <location>
        <begin position="19"/>
        <end position="526"/>
    </location>
</feature>
<gene>
    <name evidence="9" type="ORF">TSTA_036200</name>
</gene>
<proteinExistence type="inferred from homology"/>
<keyword evidence="7" id="KW-1133">Transmembrane helix</keyword>
<dbReference type="GO" id="GO:0005506">
    <property type="term" value="F:iron ion binding"/>
    <property type="evidence" value="ECO:0007669"/>
    <property type="project" value="InterPro"/>
</dbReference>
<keyword evidence="4" id="KW-0560">Oxidoreductase</keyword>
<dbReference type="InParanoid" id="B8M881"/>
<dbReference type="RefSeq" id="XP_002480828.1">
    <property type="nucleotide sequence ID" value="XM_002480783.1"/>
</dbReference>
<dbReference type="CDD" id="cd11040">
    <property type="entry name" value="CYP7_CYP8-like"/>
    <property type="match status" value="1"/>
</dbReference>
<dbReference type="InterPro" id="IPR001128">
    <property type="entry name" value="Cyt_P450"/>
</dbReference>
<feature type="transmembrane region" description="Helical" evidence="7">
    <location>
        <begin position="300"/>
        <end position="322"/>
    </location>
</feature>
<keyword evidence="8" id="KW-0732">Signal</keyword>
<dbReference type="InterPro" id="IPR002403">
    <property type="entry name" value="Cyt_P450_E_grp-IV"/>
</dbReference>
<protein>
    <submittedName>
        <fullName evidence="9">Cytochrome P450, putative</fullName>
    </submittedName>
</protein>
<dbReference type="GO" id="GO:0004497">
    <property type="term" value="F:monooxygenase activity"/>
    <property type="evidence" value="ECO:0007669"/>
    <property type="project" value="InterPro"/>
</dbReference>
<comment type="similarity">
    <text evidence="2">Belongs to the cytochrome P450 family.</text>
</comment>
<keyword evidence="5 6" id="KW-0408">Iron</keyword>
<dbReference type="eggNOG" id="KOG0684">
    <property type="taxonomic scope" value="Eukaryota"/>
</dbReference>
<dbReference type="STRING" id="441959.B8M881"/>
<dbReference type="PANTHER" id="PTHR47582:SF1">
    <property type="entry name" value="P450, PUTATIVE (EUROFUNG)-RELATED"/>
    <property type="match status" value="1"/>
</dbReference>
<organism evidence="9 10">
    <name type="scientific">Talaromyces stipitatus (strain ATCC 10500 / CBS 375.48 / QM 6759 / NRRL 1006)</name>
    <name type="common">Penicillium stipitatum</name>
    <dbReference type="NCBI Taxonomy" id="441959"/>
    <lineage>
        <taxon>Eukaryota</taxon>
        <taxon>Fungi</taxon>
        <taxon>Dikarya</taxon>
        <taxon>Ascomycota</taxon>
        <taxon>Pezizomycotina</taxon>
        <taxon>Eurotiomycetes</taxon>
        <taxon>Eurotiomycetidae</taxon>
        <taxon>Eurotiales</taxon>
        <taxon>Trichocomaceae</taxon>
        <taxon>Talaromyces</taxon>
        <taxon>Talaromyces sect. Talaromyces</taxon>
    </lineage>
</organism>
<evidence type="ECO:0000256" key="5">
    <source>
        <dbReference type="ARBA" id="ARBA00023004"/>
    </source>
</evidence>
<comment type="cofactor">
    <cofactor evidence="1 6">
        <name>heme</name>
        <dbReference type="ChEBI" id="CHEBI:30413"/>
    </cofactor>
</comment>
<dbReference type="Proteomes" id="UP000001745">
    <property type="component" value="Unassembled WGS sequence"/>
</dbReference>
<evidence type="ECO:0000256" key="8">
    <source>
        <dbReference type="SAM" id="SignalP"/>
    </source>
</evidence>
<dbReference type="InterPro" id="IPR036396">
    <property type="entry name" value="Cyt_P450_sf"/>
</dbReference>
<dbReference type="VEuPathDB" id="FungiDB:TSTA_036200"/>
<sequence length="526" mass="59059">MIRLSFILLLLAVAVILIQKRKKQDSQEPPFISSTVPYVGHALGLLRYGASYFIFLRSVSWYIRTNLNSNSHRSQVRYPIYTINLLSQKSYIINDPELISLVQRERKLISHNGPFVETVFKRMLGNNDESMGIIMSNMDGHGQAPSYRRDMKAAEHEALAPGRAVSQIYEDSLDEIVKIFRDLTLAGSQSVDLMEWLKKVYTLSTATALYGPQNPFTVSRDLVEAFWDYDSGLKMLVLDILPAVTVPAALKGRERLVRELEKFLKMNLAEGARYAEIVRKRLGVNNQHALSDDGKARSELGLLSGLLINTVPVTFWMLAYILCSQSLYSTIMSELTAAIEKRKDADGQIAYVDVTTIKQRCPILVATYREVLRVSGSATATLLVKEDTFLDERYLLKKNAIIQIPANSIHADPEVWGPDAADFKPERFDESCKPTRKQHPSAFRTFGGGASWCPGRHLAMDEVITFTACMLYTFTITPVGSSTGFKLPRKNVRNLGSIMNPIGAFNVVLNCREGLEGVRWTFGVRD</sequence>
<dbReference type="PANTHER" id="PTHR47582">
    <property type="entry name" value="P450, PUTATIVE (EUROFUNG)-RELATED"/>
    <property type="match status" value="1"/>
</dbReference>
<dbReference type="SUPFAM" id="SSF48264">
    <property type="entry name" value="Cytochrome P450"/>
    <property type="match status" value="1"/>
</dbReference>
<dbReference type="Pfam" id="PF00067">
    <property type="entry name" value="p450"/>
    <property type="match status" value="1"/>
</dbReference>
<keyword evidence="6" id="KW-0349">Heme</keyword>
<dbReference type="GO" id="GO:0020037">
    <property type="term" value="F:heme binding"/>
    <property type="evidence" value="ECO:0007669"/>
    <property type="project" value="InterPro"/>
</dbReference>
<dbReference type="PRINTS" id="PR00465">
    <property type="entry name" value="EP450IV"/>
</dbReference>
<dbReference type="Gene3D" id="1.10.630.10">
    <property type="entry name" value="Cytochrome P450"/>
    <property type="match status" value="1"/>
</dbReference>
<dbReference type="GeneID" id="8101891"/>
<keyword evidence="7" id="KW-0472">Membrane</keyword>
<evidence type="ECO:0000256" key="2">
    <source>
        <dbReference type="ARBA" id="ARBA00010617"/>
    </source>
</evidence>
<evidence type="ECO:0000256" key="7">
    <source>
        <dbReference type="SAM" id="Phobius"/>
    </source>
</evidence>
<feature type="signal peptide" evidence="8">
    <location>
        <begin position="1"/>
        <end position="18"/>
    </location>
</feature>
<evidence type="ECO:0000313" key="9">
    <source>
        <dbReference type="EMBL" id="EED20394.1"/>
    </source>
</evidence>
<evidence type="ECO:0000256" key="6">
    <source>
        <dbReference type="PIRSR" id="PIRSR602403-1"/>
    </source>
</evidence>
<evidence type="ECO:0000256" key="1">
    <source>
        <dbReference type="ARBA" id="ARBA00001971"/>
    </source>
</evidence>
<feature type="binding site" description="axial binding residue" evidence="6">
    <location>
        <position position="453"/>
    </location>
    <ligand>
        <name>heme</name>
        <dbReference type="ChEBI" id="CHEBI:30413"/>
    </ligand>
    <ligandPart>
        <name>Fe</name>
        <dbReference type="ChEBI" id="CHEBI:18248"/>
    </ligandPart>
</feature>
<reference evidence="10" key="1">
    <citation type="journal article" date="2015" name="Genome Announc.">
        <title>Genome sequence of the AIDS-associated pathogen Penicillium marneffei (ATCC18224) and its near taxonomic relative Talaromyces stipitatus (ATCC10500).</title>
        <authorList>
            <person name="Nierman W.C."/>
            <person name="Fedorova-Abrams N.D."/>
            <person name="Andrianopoulos A."/>
        </authorList>
    </citation>
    <scope>NUCLEOTIDE SEQUENCE [LARGE SCALE GENOMIC DNA]</scope>
    <source>
        <strain evidence="10">ATCC 10500 / CBS 375.48 / QM 6759 / NRRL 1006</strain>
    </source>
</reference>
<dbReference type="EMBL" id="EQ962654">
    <property type="protein sequence ID" value="EED20394.1"/>
    <property type="molecule type" value="Genomic_DNA"/>
</dbReference>
<name>B8M881_TALSN</name>
<dbReference type="HOGENOM" id="CLU_018012_4_2_1"/>
<dbReference type="PhylomeDB" id="B8M881"/>
<accession>B8M881</accession>
<dbReference type="OMA" id="FWTISHI"/>
<evidence type="ECO:0000256" key="4">
    <source>
        <dbReference type="ARBA" id="ARBA00023002"/>
    </source>
</evidence>
<dbReference type="InterPro" id="IPR053007">
    <property type="entry name" value="CYP450_monoxygenase_sec-met"/>
</dbReference>
<dbReference type="OrthoDB" id="3366823at2759"/>
<dbReference type="GO" id="GO:0016705">
    <property type="term" value="F:oxidoreductase activity, acting on paired donors, with incorporation or reduction of molecular oxygen"/>
    <property type="evidence" value="ECO:0007669"/>
    <property type="project" value="InterPro"/>
</dbReference>
<keyword evidence="7" id="KW-0812">Transmembrane</keyword>
<dbReference type="AlphaFoldDB" id="B8M881"/>
<keyword evidence="3 6" id="KW-0479">Metal-binding</keyword>